<evidence type="ECO:0000313" key="4">
    <source>
        <dbReference type="Proteomes" id="UP000280834"/>
    </source>
</evidence>
<keyword evidence="1" id="KW-1133">Transmembrane helix</keyword>
<dbReference type="EMBL" id="UZAG01019985">
    <property type="protein sequence ID" value="VDO45432.1"/>
    <property type="molecule type" value="Genomic_DNA"/>
</dbReference>
<gene>
    <name evidence="3" type="ORF">BTMF_LOCUS13319</name>
</gene>
<feature type="chain" id="PRO_5043131008" evidence="2">
    <location>
        <begin position="19"/>
        <end position="127"/>
    </location>
</feature>
<feature type="transmembrane region" description="Helical" evidence="1">
    <location>
        <begin position="88"/>
        <end position="105"/>
    </location>
</feature>
<feature type="signal peptide" evidence="2">
    <location>
        <begin position="1"/>
        <end position="18"/>
    </location>
</feature>
<evidence type="ECO:0000256" key="1">
    <source>
        <dbReference type="SAM" id="Phobius"/>
    </source>
</evidence>
<reference evidence="3 4" key="2">
    <citation type="submission" date="2018-11" db="EMBL/GenBank/DDBJ databases">
        <authorList>
            <consortium name="Pathogen Informatics"/>
        </authorList>
    </citation>
    <scope>NUCLEOTIDE SEQUENCE [LARGE SCALE GENOMIC DNA]</scope>
</reference>
<name>A0A0R3R5N3_9BILA</name>
<keyword evidence="1" id="KW-0812">Transmembrane</keyword>
<evidence type="ECO:0000313" key="5">
    <source>
        <dbReference type="WBParaSite" id="BTMF_0001532301-mRNA-1"/>
    </source>
</evidence>
<keyword evidence="1" id="KW-0472">Membrane</keyword>
<sequence length="127" mass="14184">MTTILLLVWLASINSILSINSFPFGIYLAFIGVPLFLLEAGYIIRLCCGVEGVCCRVFTLILNFDGIKRGLLYLFFAIFCFYPNLTKSTVSPGIFLILTAILYLLKPIQLKKIVVAHESESTVQSVR</sequence>
<evidence type="ECO:0000256" key="2">
    <source>
        <dbReference type="SAM" id="SignalP"/>
    </source>
</evidence>
<evidence type="ECO:0000313" key="3">
    <source>
        <dbReference type="EMBL" id="VDO45432.1"/>
    </source>
</evidence>
<organism evidence="5">
    <name type="scientific">Brugia timori</name>
    <dbReference type="NCBI Taxonomy" id="42155"/>
    <lineage>
        <taxon>Eukaryota</taxon>
        <taxon>Metazoa</taxon>
        <taxon>Ecdysozoa</taxon>
        <taxon>Nematoda</taxon>
        <taxon>Chromadorea</taxon>
        <taxon>Rhabditida</taxon>
        <taxon>Spirurina</taxon>
        <taxon>Spiruromorpha</taxon>
        <taxon>Filarioidea</taxon>
        <taxon>Onchocercidae</taxon>
        <taxon>Brugia</taxon>
    </lineage>
</organism>
<accession>A0A0R3R5N3</accession>
<dbReference type="STRING" id="42155.A0A0R3R5N3"/>
<dbReference type="WBParaSite" id="BTMF_0001532301-mRNA-1">
    <property type="protein sequence ID" value="BTMF_0001532301-mRNA-1"/>
    <property type="gene ID" value="BTMF_0001532301"/>
</dbReference>
<dbReference type="Pfam" id="PF16054">
    <property type="entry name" value="TMEM72"/>
    <property type="match status" value="1"/>
</dbReference>
<dbReference type="InterPro" id="IPR032055">
    <property type="entry name" value="TMEM72"/>
</dbReference>
<dbReference type="Proteomes" id="UP000280834">
    <property type="component" value="Unassembled WGS sequence"/>
</dbReference>
<protein>
    <submittedName>
        <fullName evidence="5">Golgi apparatus membrane protein TVP18</fullName>
    </submittedName>
</protein>
<keyword evidence="2" id="KW-0732">Signal</keyword>
<reference evidence="5" key="1">
    <citation type="submission" date="2017-02" db="UniProtKB">
        <authorList>
            <consortium name="WormBaseParasite"/>
        </authorList>
    </citation>
    <scope>IDENTIFICATION</scope>
</reference>
<proteinExistence type="predicted"/>
<keyword evidence="4" id="KW-1185">Reference proteome</keyword>
<dbReference type="AlphaFoldDB" id="A0A0R3R5N3"/>